<reference evidence="2 3" key="1">
    <citation type="submission" date="2018-04" db="EMBL/GenBank/DDBJ databases">
        <title>WGS assembly of Panicum hallii var. hallii HAL2.</title>
        <authorList>
            <person name="Lovell J."/>
            <person name="Jenkins J."/>
            <person name="Lowry D."/>
            <person name="Mamidi S."/>
            <person name="Sreedasyam A."/>
            <person name="Weng X."/>
            <person name="Barry K."/>
            <person name="Bonette J."/>
            <person name="Campitelli B."/>
            <person name="Daum C."/>
            <person name="Gordon S."/>
            <person name="Gould B."/>
            <person name="Lipzen A."/>
            <person name="MacQueen A."/>
            <person name="Palacio-Mejia J."/>
            <person name="Plott C."/>
            <person name="Shakirov E."/>
            <person name="Shu S."/>
            <person name="Yoshinaga Y."/>
            <person name="Zane M."/>
            <person name="Rokhsar D."/>
            <person name="Grimwood J."/>
            <person name="Schmutz J."/>
            <person name="Juenger T."/>
        </authorList>
    </citation>
    <scope>NUCLEOTIDE SEQUENCE [LARGE SCALE GENOMIC DNA]</scope>
    <source>
        <strain evidence="3">cv. HAL2</strain>
    </source>
</reference>
<feature type="compositionally biased region" description="Basic residues" evidence="1">
    <location>
        <begin position="82"/>
        <end position="98"/>
    </location>
</feature>
<evidence type="ECO:0000256" key="1">
    <source>
        <dbReference type="SAM" id="MobiDB-lite"/>
    </source>
</evidence>
<feature type="region of interest" description="Disordered" evidence="1">
    <location>
        <begin position="1"/>
        <end position="170"/>
    </location>
</feature>
<evidence type="ECO:0000313" key="2">
    <source>
        <dbReference type="EMBL" id="PUZ73972.1"/>
    </source>
</evidence>
<dbReference type="Proteomes" id="UP000244336">
    <property type="component" value="Chromosome 1"/>
</dbReference>
<accession>A0A2T7F1L0</accession>
<feature type="compositionally biased region" description="Basic and acidic residues" evidence="1">
    <location>
        <begin position="56"/>
        <end position="70"/>
    </location>
</feature>
<dbReference type="EMBL" id="CM009749">
    <property type="protein sequence ID" value="PUZ73972.1"/>
    <property type="molecule type" value="Genomic_DNA"/>
</dbReference>
<gene>
    <name evidence="2" type="ORF">GQ55_1G028900</name>
</gene>
<sequence length="170" mass="18290">MEFVAAGHEATEQSLIRVGQPMEGSATRPRQRTAPTATATRVVWRQQAAAGHGGRMRREEEDDGKGRDFAVRAFSLSSRRGSAGRRRRRMLRPRRRPAKSGADGITALSARARDEIMGGGKFGAPATARPTHATRPHRGSATAAANPPPAPTCRHLSTSPVNRKLPTILA</sequence>
<evidence type="ECO:0000313" key="3">
    <source>
        <dbReference type="Proteomes" id="UP000244336"/>
    </source>
</evidence>
<feature type="compositionally biased region" description="Low complexity" evidence="1">
    <location>
        <begin position="72"/>
        <end position="81"/>
    </location>
</feature>
<proteinExistence type="predicted"/>
<protein>
    <submittedName>
        <fullName evidence="2">Uncharacterized protein</fullName>
    </submittedName>
</protein>
<keyword evidence="3" id="KW-1185">Reference proteome</keyword>
<name>A0A2T7F1L0_9POAL</name>
<organism evidence="2 3">
    <name type="scientific">Panicum hallii var. hallii</name>
    <dbReference type="NCBI Taxonomy" id="1504633"/>
    <lineage>
        <taxon>Eukaryota</taxon>
        <taxon>Viridiplantae</taxon>
        <taxon>Streptophyta</taxon>
        <taxon>Embryophyta</taxon>
        <taxon>Tracheophyta</taxon>
        <taxon>Spermatophyta</taxon>
        <taxon>Magnoliopsida</taxon>
        <taxon>Liliopsida</taxon>
        <taxon>Poales</taxon>
        <taxon>Poaceae</taxon>
        <taxon>PACMAD clade</taxon>
        <taxon>Panicoideae</taxon>
        <taxon>Panicodae</taxon>
        <taxon>Paniceae</taxon>
        <taxon>Panicinae</taxon>
        <taxon>Panicum</taxon>
        <taxon>Panicum sect. Panicum</taxon>
    </lineage>
</organism>
<dbReference type="AlphaFoldDB" id="A0A2T7F1L0"/>
<dbReference type="Gramene" id="PUZ73972">
    <property type="protein sequence ID" value="PUZ73972"/>
    <property type="gene ID" value="GQ55_1G028900"/>
</dbReference>
<feature type="compositionally biased region" description="Low complexity" evidence="1">
    <location>
        <begin position="26"/>
        <end position="41"/>
    </location>
</feature>